<dbReference type="InterPro" id="IPR051222">
    <property type="entry name" value="PPR/CCM1_RNA-binding"/>
</dbReference>
<dbReference type="EMBL" id="PDCK01000045">
    <property type="protein sequence ID" value="PRQ15910.1"/>
    <property type="molecule type" value="Genomic_DNA"/>
</dbReference>
<organism evidence="4 5">
    <name type="scientific">Rosa chinensis</name>
    <name type="common">China rose</name>
    <dbReference type="NCBI Taxonomy" id="74649"/>
    <lineage>
        <taxon>Eukaryota</taxon>
        <taxon>Viridiplantae</taxon>
        <taxon>Streptophyta</taxon>
        <taxon>Embryophyta</taxon>
        <taxon>Tracheophyta</taxon>
        <taxon>Spermatophyta</taxon>
        <taxon>Magnoliopsida</taxon>
        <taxon>eudicotyledons</taxon>
        <taxon>Gunneridae</taxon>
        <taxon>Pentapetalae</taxon>
        <taxon>rosids</taxon>
        <taxon>fabids</taxon>
        <taxon>Rosales</taxon>
        <taxon>Rosaceae</taxon>
        <taxon>Rosoideae</taxon>
        <taxon>Rosoideae incertae sedis</taxon>
        <taxon>Rosa</taxon>
    </lineage>
</organism>
<dbReference type="Gramene" id="PRQ15910">
    <property type="protein sequence ID" value="PRQ15910"/>
    <property type="gene ID" value="RchiOBHm_Chr7g0178541"/>
</dbReference>
<feature type="repeat" description="PPR" evidence="2">
    <location>
        <begin position="624"/>
        <end position="658"/>
    </location>
</feature>
<feature type="repeat" description="PPR" evidence="2">
    <location>
        <begin position="160"/>
        <end position="194"/>
    </location>
</feature>
<dbReference type="Pfam" id="PF12854">
    <property type="entry name" value="PPR_1"/>
    <property type="match status" value="1"/>
</dbReference>
<dbReference type="OrthoDB" id="185373at2759"/>
<dbReference type="Proteomes" id="UP000238479">
    <property type="component" value="Chromosome 7"/>
</dbReference>
<feature type="repeat" description="PPR" evidence="2">
    <location>
        <begin position="305"/>
        <end position="339"/>
    </location>
</feature>
<evidence type="ECO:0000256" key="3">
    <source>
        <dbReference type="SAM" id="MobiDB-lite"/>
    </source>
</evidence>
<evidence type="ECO:0000313" key="4">
    <source>
        <dbReference type="EMBL" id="PRQ15910.1"/>
    </source>
</evidence>
<feature type="repeat" description="PPR" evidence="2">
    <location>
        <begin position="412"/>
        <end position="446"/>
    </location>
</feature>
<evidence type="ECO:0000256" key="2">
    <source>
        <dbReference type="PROSITE-ProRule" id="PRU00708"/>
    </source>
</evidence>
<accession>A0A2P6P1V5</accession>
<dbReference type="PANTHER" id="PTHR47942:SF16">
    <property type="entry name" value="PENTATRICOPEPTIDE REPEAT DOMAIN CONTAINING PROTEIN-RELATED"/>
    <property type="match status" value="1"/>
</dbReference>
<gene>
    <name evidence="4" type="ORF">RchiOBHm_Chr7g0178541</name>
</gene>
<feature type="repeat" description="PPR" evidence="2">
    <location>
        <begin position="377"/>
        <end position="407"/>
    </location>
</feature>
<protein>
    <submittedName>
        <fullName evidence="4">Putative pentatricopeptide</fullName>
    </submittedName>
</protein>
<reference evidence="4 5" key="1">
    <citation type="journal article" date="2018" name="Nat. Genet.">
        <title>The Rosa genome provides new insights in the design of modern roses.</title>
        <authorList>
            <person name="Bendahmane M."/>
        </authorList>
    </citation>
    <scope>NUCLEOTIDE SEQUENCE [LARGE SCALE GENOMIC DNA]</scope>
    <source>
        <strain evidence="5">cv. Old Blush</strain>
    </source>
</reference>
<dbReference type="Gene3D" id="1.25.40.10">
    <property type="entry name" value="Tetratricopeptide repeat domain"/>
    <property type="match status" value="6"/>
</dbReference>
<name>A0A2P6P1V5_ROSCH</name>
<sequence length="693" mass="78375">MFLTTLPSTKTPITPKTLTIPLTFFFTHTTLPSHHEQPQNQLDQLDQISIDNTPYWTKTIHDLCTRHCNVDQALHLLDRLRLRGYRPNPLNLSSIIHALCDSSRFEEAHHRFAHSIDSDCVPDQRTCNVIVARLLDSETPHSTLGVLRVLSPLKPDFVASLVNYNRLMDQLCSLRRPSEAHRVLFDMLIRGHCPNAVSYTTLINGYCGVGELGNAHKVFDEMCERGVAPNSMTYSVLIRGVLRKRDIGGAMELMGRLWETMKGEDDTLVKNAAFSNLIDSMCREGYFQEVFGIAEDRPQGQSVNEEFAYGQMIDSLCIAGRHHGASRIVYIMRHRGFVPRITSYNCIIHGLSKDGEGGCMRAYQLLEEGIEFGYLPSEYTYKVLVEGLCQESDVDKARQVLQYMLKKQRVDKTRMYNIYLRALCRVNNTTELLNVLVSMLQTECQPDVITLNIVVNGFCKMGRVEEALKVLDDMMTGKFCAPNVVTFTTIINGLLNVGRTQEALGMLRDVMPQKGFRPNVVTYNAILRGLFKLNQGREAMDIFNGMVIEGVAADSTTYTIIIDGLCESDQLEEAKRFWDEVIWPSQIHDNFVYAAIIKGICHSGNFDEACHFLYELVDSGVCPNIFSYNIVINTAYKLGLKKEAYEVVREMRRNGLAPDSVTWRILDKLHSNSRKQYGDDEASTLQFGSGPHG</sequence>
<proteinExistence type="predicted"/>
<dbReference type="OMA" id="HALCDSN"/>
<evidence type="ECO:0000313" key="5">
    <source>
        <dbReference type="Proteomes" id="UP000238479"/>
    </source>
</evidence>
<feature type="repeat" description="PPR" evidence="2">
    <location>
        <begin position="447"/>
        <end position="481"/>
    </location>
</feature>
<comment type="caution">
    <text evidence="4">The sequence shown here is derived from an EMBL/GenBank/DDBJ whole genome shotgun (WGS) entry which is preliminary data.</text>
</comment>
<dbReference type="AlphaFoldDB" id="A0A2P6P1V5"/>
<feature type="repeat" description="PPR" evidence="2">
    <location>
        <begin position="483"/>
        <end position="518"/>
    </location>
</feature>
<dbReference type="PROSITE" id="PS51375">
    <property type="entry name" value="PPR"/>
    <property type="match status" value="11"/>
</dbReference>
<feature type="region of interest" description="Disordered" evidence="3">
    <location>
        <begin position="674"/>
        <end position="693"/>
    </location>
</feature>
<keyword evidence="1" id="KW-0677">Repeat</keyword>
<dbReference type="STRING" id="74649.A0A2P6P1V5"/>
<keyword evidence="5" id="KW-1185">Reference proteome</keyword>
<feature type="repeat" description="PPR" evidence="2">
    <location>
        <begin position="554"/>
        <end position="584"/>
    </location>
</feature>
<dbReference type="InterPro" id="IPR011990">
    <property type="entry name" value="TPR-like_helical_dom_sf"/>
</dbReference>
<feature type="repeat" description="PPR" evidence="2">
    <location>
        <begin position="195"/>
        <end position="229"/>
    </location>
</feature>
<dbReference type="PANTHER" id="PTHR47942">
    <property type="entry name" value="TETRATRICOPEPTIDE REPEAT (TPR)-LIKE SUPERFAMILY PROTEIN-RELATED"/>
    <property type="match status" value="1"/>
</dbReference>
<feature type="repeat" description="PPR" evidence="2">
    <location>
        <begin position="519"/>
        <end position="553"/>
    </location>
</feature>
<feature type="repeat" description="PPR" evidence="2">
    <location>
        <begin position="589"/>
        <end position="623"/>
    </location>
</feature>
<dbReference type="Pfam" id="PF13041">
    <property type="entry name" value="PPR_2"/>
    <property type="match status" value="4"/>
</dbReference>
<dbReference type="InterPro" id="IPR002885">
    <property type="entry name" value="PPR_rpt"/>
</dbReference>
<evidence type="ECO:0000256" key="1">
    <source>
        <dbReference type="ARBA" id="ARBA00022737"/>
    </source>
</evidence>
<dbReference type="Pfam" id="PF01535">
    <property type="entry name" value="PPR"/>
    <property type="match status" value="3"/>
</dbReference>
<dbReference type="NCBIfam" id="TIGR00756">
    <property type="entry name" value="PPR"/>
    <property type="match status" value="11"/>
</dbReference>